<protein>
    <submittedName>
        <fullName evidence="1">Uncharacterized protein</fullName>
    </submittedName>
</protein>
<proteinExistence type="predicted"/>
<dbReference type="EMBL" id="BART01036688">
    <property type="protein sequence ID" value="GAH13487.1"/>
    <property type="molecule type" value="Genomic_DNA"/>
</dbReference>
<comment type="caution">
    <text evidence="1">The sequence shown here is derived from an EMBL/GenBank/DDBJ whole genome shotgun (WGS) entry which is preliminary data.</text>
</comment>
<sequence length="43" mass="4324">MVIKRNKVAAVLGVALLVGLGIAWTISPVALAGVPDVDPQISA</sequence>
<organism evidence="1">
    <name type="scientific">marine sediment metagenome</name>
    <dbReference type="NCBI Taxonomy" id="412755"/>
    <lineage>
        <taxon>unclassified sequences</taxon>
        <taxon>metagenomes</taxon>
        <taxon>ecological metagenomes</taxon>
    </lineage>
</organism>
<name>X1D027_9ZZZZ</name>
<dbReference type="AlphaFoldDB" id="X1D027"/>
<feature type="non-terminal residue" evidence="1">
    <location>
        <position position="43"/>
    </location>
</feature>
<gene>
    <name evidence="1" type="ORF">S01H4_61750</name>
</gene>
<evidence type="ECO:0000313" key="1">
    <source>
        <dbReference type="EMBL" id="GAH13487.1"/>
    </source>
</evidence>
<accession>X1D027</accession>
<reference evidence="1" key="1">
    <citation type="journal article" date="2014" name="Front. Microbiol.">
        <title>High frequency of phylogenetically diverse reductive dehalogenase-homologous genes in deep subseafloor sedimentary metagenomes.</title>
        <authorList>
            <person name="Kawai M."/>
            <person name="Futagami T."/>
            <person name="Toyoda A."/>
            <person name="Takaki Y."/>
            <person name="Nishi S."/>
            <person name="Hori S."/>
            <person name="Arai W."/>
            <person name="Tsubouchi T."/>
            <person name="Morono Y."/>
            <person name="Uchiyama I."/>
            <person name="Ito T."/>
            <person name="Fujiyama A."/>
            <person name="Inagaki F."/>
            <person name="Takami H."/>
        </authorList>
    </citation>
    <scope>NUCLEOTIDE SEQUENCE</scope>
    <source>
        <strain evidence="1">Expedition CK06-06</strain>
    </source>
</reference>